<accession>A0A2A6RNZ3</accession>
<name>A0A2A6RNZ3_9CHLR</name>
<comment type="caution">
    <text evidence="1">The sequence shown here is derived from an EMBL/GenBank/DDBJ whole genome shotgun (WGS) entry which is preliminary data.</text>
</comment>
<evidence type="ECO:0008006" key="3">
    <source>
        <dbReference type="Google" id="ProtNLM"/>
    </source>
</evidence>
<dbReference type="InterPro" id="IPR018841">
    <property type="entry name" value="DUF2442"/>
</dbReference>
<protein>
    <recommendedName>
        <fullName evidence="3">DUF2442 domain-containing protein</fullName>
    </recommendedName>
</protein>
<dbReference type="OrthoDB" id="337884at2"/>
<evidence type="ECO:0000313" key="2">
    <source>
        <dbReference type="Proteomes" id="UP000220527"/>
    </source>
</evidence>
<proteinExistence type="predicted"/>
<dbReference type="AlphaFoldDB" id="A0A2A6RNZ3"/>
<gene>
    <name evidence="1" type="ORF">CJ255_02595</name>
</gene>
<dbReference type="EMBL" id="NQWI01000007">
    <property type="protein sequence ID" value="PDW04560.1"/>
    <property type="molecule type" value="Genomic_DNA"/>
</dbReference>
<evidence type="ECO:0000313" key="1">
    <source>
        <dbReference type="EMBL" id="PDW04560.1"/>
    </source>
</evidence>
<dbReference type="Proteomes" id="UP000220527">
    <property type="component" value="Unassembled WGS sequence"/>
</dbReference>
<organism evidence="1 2">
    <name type="scientific">Candidatus Viridilinea mediisalina</name>
    <dbReference type="NCBI Taxonomy" id="2024553"/>
    <lineage>
        <taxon>Bacteria</taxon>
        <taxon>Bacillati</taxon>
        <taxon>Chloroflexota</taxon>
        <taxon>Chloroflexia</taxon>
        <taxon>Chloroflexales</taxon>
        <taxon>Chloroflexineae</taxon>
        <taxon>Oscillochloridaceae</taxon>
        <taxon>Candidatus Viridilinea</taxon>
    </lineage>
</organism>
<sequence>MTTSARPKLRHVRAYVPTTALVKAVTFDDALMHVTLTDGRIVSVPIIWFPLLHAAASEQRSHYEIGAGGRSLHWAELDEDISVAHLLAGADHTST</sequence>
<reference evidence="2" key="1">
    <citation type="submission" date="2017-08" db="EMBL/GenBank/DDBJ databases">
        <authorList>
            <person name="Grouzdev D.S."/>
            <person name="Gaisin V.A."/>
            <person name="Rysina M.S."/>
            <person name="Gorlenko V.M."/>
        </authorList>
    </citation>
    <scope>NUCLEOTIDE SEQUENCE [LARGE SCALE GENOMIC DNA]</scope>
    <source>
        <strain evidence="2">Kir15-3F</strain>
    </source>
</reference>
<keyword evidence="2" id="KW-1185">Reference proteome</keyword>
<dbReference type="Gene3D" id="3.30.2020.40">
    <property type="entry name" value="Uncharacterised protein PF10387, DUF2442"/>
    <property type="match status" value="1"/>
</dbReference>
<dbReference type="Pfam" id="PF10387">
    <property type="entry name" value="DUF2442"/>
    <property type="match status" value="1"/>
</dbReference>